<feature type="transmembrane region" description="Helical" evidence="6">
    <location>
        <begin position="214"/>
        <end position="235"/>
    </location>
</feature>
<dbReference type="SUPFAM" id="SSF103481">
    <property type="entry name" value="Multidrug resistance efflux transporter EmrE"/>
    <property type="match status" value="2"/>
</dbReference>
<evidence type="ECO:0000313" key="8">
    <source>
        <dbReference type="EMBL" id="KAK9715548.1"/>
    </source>
</evidence>
<feature type="transmembrane region" description="Helical" evidence="6">
    <location>
        <begin position="71"/>
        <end position="91"/>
    </location>
</feature>
<evidence type="ECO:0000256" key="6">
    <source>
        <dbReference type="RuleBase" id="RU363077"/>
    </source>
</evidence>
<feature type="transmembrane region" description="Helical" evidence="6">
    <location>
        <begin position="306"/>
        <end position="324"/>
    </location>
</feature>
<proteinExistence type="inferred from homology"/>
<feature type="domain" description="EamA" evidence="7">
    <location>
        <begin position="10"/>
        <end position="143"/>
    </location>
</feature>
<accession>A0AAW1KE88</accession>
<evidence type="ECO:0000256" key="5">
    <source>
        <dbReference type="ARBA" id="ARBA00023136"/>
    </source>
</evidence>
<feature type="transmembrane region" description="Helical" evidence="6">
    <location>
        <begin position="136"/>
        <end position="154"/>
    </location>
</feature>
<dbReference type="Proteomes" id="UP001443914">
    <property type="component" value="Unassembled WGS sequence"/>
</dbReference>
<comment type="subcellular location">
    <subcellularLocation>
        <location evidence="1 6">Membrane</location>
        <topology evidence="1 6">Multi-pass membrane protein</topology>
    </subcellularLocation>
</comment>
<name>A0AAW1KE88_SAPOF</name>
<comment type="similarity">
    <text evidence="2 6">Belongs to the drug/metabolite transporter (DMT) superfamily. Plant drug/metabolite exporter (P-DME) (TC 2.A.7.4) family.</text>
</comment>
<feature type="domain" description="EamA" evidence="7">
    <location>
        <begin position="184"/>
        <end position="322"/>
    </location>
</feature>
<evidence type="ECO:0000256" key="1">
    <source>
        <dbReference type="ARBA" id="ARBA00004141"/>
    </source>
</evidence>
<dbReference type="InterPro" id="IPR037185">
    <property type="entry name" value="EmrE-like"/>
</dbReference>
<evidence type="ECO:0000256" key="3">
    <source>
        <dbReference type="ARBA" id="ARBA00022692"/>
    </source>
</evidence>
<organism evidence="8 9">
    <name type="scientific">Saponaria officinalis</name>
    <name type="common">Common soapwort</name>
    <name type="synonym">Lychnis saponaria</name>
    <dbReference type="NCBI Taxonomy" id="3572"/>
    <lineage>
        <taxon>Eukaryota</taxon>
        <taxon>Viridiplantae</taxon>
        <taxon>Streptophyta</taxon>
        <taxon>Embryophyta</taxon>
        <taxon>Tracheophyta</taxon>
        <taxon>Spermatophyta</taxon>
        <taxon>Magnoliopsida</taxon>
        <taxon>eudicotyledons</taxon>
        <taxon>Gunneridae</taxon>
        <taxon>Pentapetalae</taxon>
        <taxon>Caryophyllales</taxon>
        <taxon>Caryophyllaceae</taxon>
        <taxon>Caryophylleae</taxon>
        <taxon>Saponaria</taxon>
    </lineage>
</organism>
<sequence>MGGMEEKVPAIALMLLQCVGAAMALLNRAALVKGMSPRVFIFYRQAIATLVISPIAYLTRDKSSRSSSMGLRTFLLIFVTAFIGVVMNQTMYFEGLYLASSSIATAMTNLVPAITFLIAAIMGLEQVNIKRLSSIAKILGTSFCVGGAASMALLRGPKLLNTQAQLPTAHSLVLRSFGCDTWLLGCLFLFASSCCWSLWLILQVPVTTRYPNHLCLSAWMCFLSTLQSGMIAFYFDRDPNAWDLSSTLELTCCFFSGIFGSGIQFFVQSWCISRRGPLFSAMFNPLCTVITTVLACIFLHEQLYLGSLIGGVTVIIGLYVVLWGKGREMKAAIVTNELQEDNTSETSAQQHKICCTTIDLEQPLLNNDHFIATN</sequence>
<reference evidence="8" key="1">
    <citation type="submission" date="2024-03" db="EMBL/GenBank/DDBJ databases">
        <title>WGS assembly of Saponaria officinalis var. Norfolk2.</title>
        <authorList>
            <person name="Jenkins J."/>
            <person name="Shu S."/>
            <person name="Grimwood J."/>
            <person name="Barry K."/>
            <person name="Goodstein D."/>
            <person name="Schmutz J."/>
            <person name="Leebens-Mack J."/>
            <person name="Osbourn A."/>
        </authorList>
    </citation>
    <scope>NUCLEOTIDE SEQUENCE [LARGE SCALE GENOMIC DNA]</scope>
    <source>
        <strain evidence="8">JIC</strain>
    </source>
</reference>
<protein>
    <recommendedName>
        <fullName evidence="6">WAT1-related protein</fullName>
    </recommendedName>
</protein>
<evidence type="ECO:0000259" key="7">
    <source>
        <dbReference type="Pfam" id="PF00892"/>
    </source>
</evidence>
<dbReference type="InterPro" id="IPR000620">
    <property type="entry name" value="EamA_dom"/>
</dbReference>
<evidence type="ECO:0000256" key="4">
    <source>
        <dbReference type="ARBA" id="ARBA00022989"/>
    </source>
</evidence>
<evidence type="ECO:0000256" key="2">
    <source>
        <dbReference type="ARBA" id="ARBA00007635"/>
    </source>
</evidence>
<gene>
    <name evidence="8" type="ORF">RND81_06G172500</name>
</gene>
<dbReference type="InterPro" id="IPR030184">
    <property type="entry name" value="WAT1-related"/>
</dbReference>
<feature type="transmembrane region" description="Helical" evidence="6">
    <location>
        <begin position="103"/>
        <end position="124"/>
    </location>
</feature>
<dbReference type="AlphaFoldDB" id="A0AAW1KE88"/>
<keyword evidence="5 6" id="KW-0472">Membrane</keyword>
<dbReference type="GO" id="GO:0016020">
    <property type="term" value="C:membrane"/>
    <property type="evidence" value="ECO:0007669"/>
    <property type="project" value="UniProtKB-SubCell"/>
</dbReference>
<dbReference type="Pfam" id="PF00892">
    <property type="entry name" value="EamA"/>
    <property type="match status" value="2"/>
</dbReference>
<keyword evidence="3 6" id="KW-0812">Transmembrane</keyword>
<evidence type="ECO:0000313" key="9">
    <source>
        <dbReference type="Proteomes" id="UP001443914"/>
    </source>
</evidence>
<keyword evidence="4 6" id="KW-1133">Transmembrane helix</keyword>
<feature type="transmembrane region" description="Helical" evidence="6">
    <location>
        <begin position="247"/>
        <end position="267"/>
    </location>
</feature>
<dbReference type="GO" id="GO:0022857">
    <property type="term" value="F:transmembrane transporter activity"/>
    <property type="evidence" value="ECO:0007669"/>
    <property type="project" value="InterPro"/>
</dbReference>
<dbReference type="PANTHER" id="PTHR31218">
    <property type="entry name" value="WAT1-RELATED PROTEIN"/>
    <property type="match status" value="1"/>
</dbReference>
<feature type="transmembrane region" description="Helical" evidence="6">
    <location>
        <begin position="182"/>
        <end position="202"/>
    </location>
</feature>
<dbReference type="EMBL" id="JBDFQZ010000006">
    <property type="protein sequence ID" value="KAK9715548.1"/>
    <property type="molecule type" value="Genomic_DNA"/>
</dbReference>
<comment type="caution">
    <text evidence="8">The sequence shown here is derived from an EMBL/GenBank/DDBJ whole genome shotgun (WGS) entry which is preliminary data.</text>
</comment>
<feature type="transmembrane region" description="Helical" evidence="6">
    <location>
        <begin position="279"/>
        <end position="300"/>
    </location>
</feature>
<feature type="transmembrane region" description="Helical" evidence="6">
    <location>
        <begin position="40"/>
        <end position="59"/>
    </location>
</feature>
<keyword evidence="9" id="KW-1185">Reference proteome</keyword>